<dbReference type="PRINTS" id="PR00420">
    <property type="entry name" value="RNGMNOXGNASE"/>
</dbReference>
<dbReference type="GO" id="GO:0071949">
    <property type="term" value="F:FAD binding"/>
    <property type="evidence" value="ECO:0007669"/>
    <property type="project" value="InterPro"/>
</dbReference>
<dbReference type="SUPFAM" id="SSF51905">
    <property type="entry name" value="FAD/NAD(P)-binding domain"/>
    <property type="match status" value="1"/>
</dbReference>
<protein>
    <recommendedName>
        <fullName evidence="4">FAD-binding domain-containing protein</fullName>
    </recommendedName>
</protein>
<dbReference type="EMBL" id="JASWJB010000064">
    <property type="protein sequence ID" value="KAK2603455.1"/>
    <property type="molecule type" value="Genomic_DNA"/>
</dbReference>
<keyword evidence="1" id="KW-0285">Flavoprotein</keyword>
<dbReference type="Pfam" id="PF01494">
    <property type="entry name" value="FAD_binding_3"/>
    <property type="match status" value="1"/>
</dbReference>
<dbReference type="InterPro" id="IPR051704">
    <property type="entry name" value="FAD_aromatic-hydroxylase"/>
</dbReference>
<comment type="caution">
    <text evidence="5">The sequence shown here is derived from an EMBL/GenBank/DDBJ whole genome shotgun (WGS) entry which is preliminary data.</text>
</comment>
<dbReference type="GO" id="GO:0016491">
    <property type="term" value="F:oxidoreductase activity"/>
    <property type="evidence" value="ECO:0007669"/>
    <property type="project" value="UniProtKB-KW"/>
</dbReference>
<dbReference type="Gene3D" id="3.30.9.10">
    <property type="entry name" value="D-Amino Acid Oxidase, subunit A, domain 2"/>
    <property type="match status" value="1"/>
</dbReference>
<accession>A0AAJ0CUI9</accession>
<proteinExistence type="predicted"/>
<dbReference type="AlphaFoldDB" id="A0AAJ0CUI9"/>
<dbReference type="Gene3D" id="3.50.50.60">
    <property type="entry name" value="FAD/NAD(P)-binding domain"/>
    <property type="match status" value="1"/>
</dbReference>
<reference evidence="5" key="1">
    <citation type="submission" date="2023-06" db="EMBL/GenBank/DDBJ databases">
        <title>Conoideocrella luteorostrata (Hypocreales: Clavicipitaceae), a potential biocontrol fungus for elongate hemlock scale in United States Christmas tree production areas.</title>
        <authorList>
            <person name="Barrett H."/>
            <person name="Lovett B."/>
            <person name="Macias A.M."/>
            <person name="Stajich J.E."/>
            <person name="Kasson M.T."/>
        </authorList>
    </citation>
    <scope>NUCLEOTIDE SEQUENCE</scope>
    <source>
        <strain evidence="5">ARSEF 14590</strain>
    </source>
</reference>
<evidence type="ECO:0000256" key="2">
    <source>
        <dbReference type="ARBA" id="ARBA00022827"/>
    </source>
</evidence>
<evidence type="ECO:0000313" key="5">
    <source>
        <dbReference type="EMBL" id="KAK2603455.1"/>
    </source>
</evidence>
<sequence length="418" mass="47004">MSNDRPLRVLIVGAGIAGPALALWLQRLGHSCTVIERWEALRLGGQQIDIRRQGIEAVKRMGILDDIRDRVVDEAGFDFVNEKNQSILFFPRHEPGSKTQSFSSEFEIMRGDLCRIMYEKTKEKVTYRFGLSVDSFENVGDVVKVKLSDGSLEEYDMLVGADGQGSRIRRAINKDVGGDEQFLRSTGAFVAYYAIKRNAEDQDHASGIIGTQKRFVLTRWHSPDLGQVYLMTHGHADVIKAALKEDAPKQKAVFADIFKTLRWNQIDRVIDAMDTTDDFYAHEVLQVRNKNWSTGRVVLLGDAGFCPSVMTGMGTTLALVGAYVLAGEIAKSKGDLNAAFTGYDATLRPYIDKWQVLSNTFGWIQPKTYVGLRVTNFVLWVAGKLGFPKLIEKWALKDEKEDWVMPRYEELHAGEEPV</sequence>
<keyword evidence="3" id="KW-0560">Oxidoreductase</keyword>
<keyword evidence="6" id="KW-1185">Reference proteome</keyword>
<feature type="domain" description="FAD-binding" evidence="4">
    <location>
        <begin position="8"/>
        <end position="331"/>
    </location>
</feature>
<dbReference type="PANTHER" id="PTHR46865:SF7">
    <property type="entry name" value="MONOOXYGENASE, PUTATIVE (AFU_ORTHOLOGUE AFUA_8G07040)-RELATED"/>
    <property type="match status" value="1"/>
</dbReference>
<name>A0AAJ0CUI9_9HYPO</name>
<dbReference type="PANTHER" id="PTHR46865">
    <property type="entry name" value="OXIDOREDUCTASE-RELATED"/>
    <property type="match status" value="1"/>
</dbReference>
<evidence type="ECO:0000256" key="1">
    <source>
        <dbReference type="ARBA" id="ARBA00022630"/>
    </source>
</evidence>
<keyword evidence="2" id="KW-0274">FAD</keyword>
<dbReference type="InterPro" id="IPR036188">
    <property type="entry name" value="FAD/NAD-bd_sf"/>
</dbReference>
<gene>
    <name evidence="5" type="ORF">QQS21_004407</name>
</gene>
<evidence type="ECO:0000256" key="3">
    <source>
        <dbReference type="ARBA" id="ARBA00023002"/>
    </source>
</evidence>
<evidence type="ECO:0000259" key="4">
    <source>
        <dbReference type="Pfam" id="PF01494"/>
    </source>
</evidence>
<dbReference type="InterPro" id="IPR002938">
    <property type="entry name" value="FAD-bd"/>
</dbReference>
<dbReference type="Proteomes" id="UP001251528">
    <property type="component" value="Unassembled WGS sequence"/>
</dbReference>
<organism evidence="5 6">
    <name type="scientific">Conoideocrella luteorostrata</name>
    <dbReference type="NCBI Taxonomy" id="1105319"/>
    <lineage>
        <taxon>Eukaryota</taxon>
        <taxon>Fungi</taxon>
        <taxon>Dikarya</taxon>
        <taxon>Ascomycota</taxon>
        <taxon>Pezizomycotina</taxon>
        <taxon>Sordariomycetes</taxon>
        <taxon>Hypocreomycetidae</taxon>
        <taxon>Hypocreales</taxon>
        <taxon>Clavicipitaceae</taxon>
        <taxon>Conoideocrella</taxon>
    </lineage>
</organism>
<evidence type="ECO:0000313" key="6">
    <source>
        <dbReference type="Proteomes" id="UP001251528"/>
    </source>
</evidence>